<protein>
    <submittedName>
        <fullName evidence="2">PIG-L family deacetylase</fullName>
    </submittedName>
</protein>
<dbReference type="SUPFAM" id="SSF102588">
    <property type="entry name" value="LmbE-like"/>
    <property type="match status" value="1"/>
</dbReference>
<dbReference type="Proteomes" id="UP000809349">
    <property type="component" value="Unassembled WGS sequence"/>
</dbReference>
<dbReference type="Gene3D" id="3.40.50.10320">
    <property type="entry name" value="LmbE-like"/>
    <property type="match status" value="1"/>
</dbReference>
<accession>A0ABS7SMT8</accession>
<evidence type="ECO:0000256" key="1">
    <source>
        <dbReference type="SAM" id="SignalP"/>
    </source>
</evidence>
<evidence type="ECO:0000313" key="3">
    <source>
        <dbReference type="Proteomes" id="UP000809349"/>
    </source>
</evidence>
<reference evidence="2 3" key="1">
    <citation type="submission" date="2021-01" db="EMBL/GenBank/DDBJ databases">
        <authorList>
            <person name="Ruan W."/>
            <person name="Khan S.A."/>
            <person name="Jeon C.O."/>
        </authorList>
    </citation>
    <scope>NUCLEOTIDE SEQUENCE [LARGE SCALE GENOMIC DNA]</scope>
    <source>
        <strain evidence="2 3">R798</strain>
    </source>
</reference>
<feature type="chain" id="PRO_5047095266" evidence="1">
    <location>
        <begin position="23"/>
        <end position="333"/>
    </location>
</feature>
<proteinExistence type="predicted"/>
<reference evidence="2 3" key="2">
    <citation type="submission" date="2021-08" db="EMBL/GenBank/DDBJ databases">
        <title>Massilia sp. R798.</title>
        <authorList>
            <person name="Baek J.H."/>
            <person name="Jung H.S."/>
            <person name="Kim K.R."/>
            <person name="Jeon C.O."/>
        </authorList>
    </citation>
    <scope>NUCLEOTIDE SEQUENCE [LARGE SCALE GENOMIC DNA]</scope>
    <source>
        <strain evidence="2 3">R798</strain>
    </source>
</reference>
<name>A0ABS7SMT8_9BURK</name>
<sequence>MKHLIRACAIAGLALLSQPAAAAVFFAAHPDDVVLFMGQNAFRDIRGGHPTVIVILTAGDAGNAALPNALGTEGNFDHNQQGKPYYRVRHDAHNAALAYWVSAGAPPAAVKTAERFSAQIPAVEKTLIGNVIVYNLNLPDGKLSQLLPGGVATALADITGRNRYTGATLKETVRQIVVRHHRGRRLVIVNLPEHDPGFAEMGYNERLMPDEHGNLLKKTRIDLLHPDHPDHTAVGRFVITALGEQPAMRCVYRAVYLGYAVQNLPAVMTPFELFSQEIAVFHRMNGVLIHQGNVIRQLGANQPLAGQDDPFHRSFLGKQQWRDAGGGSVCAFP</sequence>
<dbReference type="InterPro" id="IPR024078">
    <property type="entry name" value="LmbE-like_dom_sf"/>
</dbReference>
<keyword evidence="3" id="KW-1185">Reference proteome</keyword>
<organism evidence="2 3">
    <name type="scientific">Massilia soli</name>
    <dbReference type="NCBI Taxonomy" id="2792854"/>
    <lineage>
        <taxon>Bacteria</taxon>
        <taxon>Pseudomonadati</taxon>
        <taxon>Pseudomonadota</taxon>
        <taxon>Betaproteobacteria</taxon>
        <taxon>Burkholderiales</taxon>
        <taxon>Oxalobacteraceae</taxon>
        <taxon>Telluria group</taxon>
        <taxon>Massilia</taxon>
    </lineage>
</organism>
<comment type="caution">
    <text evidence="2">The sequence shown here is derived from an EMBL/GenBank/DDBJ whole genome shotgun (WGS) entry which is preliminary data.</text>
</comment>
<dbReference type="InterPro" id="IPR003737">
    <property type="entry name" value="GlcNAc_PI_deacetylase-related"/>
</dbReference>
<keyword evidence="1" id="KW-0732">Signal</keyword>
<dbReference type="Pfam" id="PF02585">
    <property type="entry name" value="PIG-L"/>
    <property type="match status" value="1"/>
</dbReference>
<evidence type="ECO:0000313" key="2">
    <source>
        <dbReference type="EMBL" id="MBZ2207487.1"/>
    </source>
</evidence>
<dbReference type="EMBL" id="JAFBIL020000003">
    <property type="protein sequence ID" value="MBZ2207487.1"/>
    <property type="molecule type" value="Genomic_DNA"/>
</dbReference>
<feature type="signal peptide" evidence="1">
    <location>
        <begin position="1"/>
        <end position="22"/>
    </location>
</feature>
<dbReference type="RefSeq" id="WP_223467974.1">
    <property type="nucleotide sequence ID" value="NZ_JAFBIL020000003.1"/>
</dbReference>
<gene>
    <name evidence="2" type="ORF">I4X03_009470</name>
</gene>